<organism evidence="10">
    <name type="scientific">Absidia glauca</name>
    <name type="common">Pin mould</name>
    <dbReference type="NCBI Taxonomy" id="4829"/>
    <lineage>
        <taxon>Eukaryota</taxon>
        <taxon>Fungi</taxon>
        <taxon>Fungi incertae sedis</taxon>
        <taxon>Mucoromycota</taxon>
        <taxon>Mucoromycotina</taxon>
        <taxon>Mucoromycetes</taxon>
        <taxon>Mucorales</taxon>
        <taxon>Cunninghamellaceae</taxon>
        <taxon>Absidia</taxon>
    </lineage>
</organism>
<evidence type="ECO:0000256" key="3">
    <source>
        <dbReference type="ARBA" id="ARBA00006256"/>
    </source>
</evidence>
<accession>A0A168T673</accession>
<dbReference type="PANTHER" id="PTHR28127">
    <property type="entry name" value="RIBOSOME ASSEMBLY PROTEIN 3"/>
    <property type="match status" value="1"/>
</dbReference>
<dbReference type="STRING" id="4829.A0A168T673"/>
<dbReference type="AlphaFoldDB" id="A0A168T673"/>
<dbReference type="GO" id="GO:0030687">
    <property type="term" value="C:preribosome, large subunit precursor"/>
    <property type="evidence" value="ECO:0007669"/>
    <property type="project" value="TreeGrafter"/>
</dbReference>
<comment type="function">
    <text evidence="1">Required for efficient biogenesis of the 60S ribosomal subunit.</text>
</comment>
<dbReference type="Pfam" id="PF14615">
    <property type="entry name" value="Rsa3"/>
    <property type="match status" value="1"/>
</dbReference>
<feature type="compositionally biased region" description="Basic and acidic residues" evidence="8">
    <location>
        <begin position="16"/>
        <end position="25"/>
    </location>
</feature>
<evidence type="ECO:0000256" key="1">
    <source>
        <dbReference type="ARBA" id="ARBA00003035"/>
    </source>
</evidence>
<gene>
    <name evidence="10" type="primary">ABSGL_15236.1 scaffold 16253</name>
</gene>
<keyword evidence="11" id="KW-1185">Reference proteome</keyword>
<evidence type="ECO:0000256" key="5">
    <source>
        <dbReference type="ARBA" id="ARBA00022517"/>
    </source>
</evidence>
<dbReference type="Proteomes" id="UP000078561">
    <property type="component" value="Unassembled WGS sequence"/>
</dbReference>
<comment type="subcellular location">
    <subcellularLocation>
        <location evidence="2">Nucleus</location>
        <location evidence="2">Nucleolus</location>
    </subcellularLocation>
</comment>
<protein>
    <recommendedName>
        <fullName evidence="4">Ribosome assembly protein 3</fullName>
    </recommendedName>
</protein>
<evidence type="ECO:0000313" key="10">
    <source>
        <dbReference type="EMBL" id="SAM09542.1"/>
    </source>
</evidence>
<dbReference type="GO" id="GO:0005730">
    <property type="term" value="C:nucleolus"/>
    <property type="evidence" value="ECO:0007669"/>
    <property type="project" value="UniProtKB-SubCell"/>
</dbReference>
<feature type="region of interest" description="Disordered" evidence="8">
    <location>
        <begin position="1"/>
        <end position="130"/>
    </location>
</feature>
<dbReference type="InterPro" id="IPR051898">
    <property type="entry name" value="Ribosome_Assembly_3"/>
</dbReference>
<evidence type="ECO:0000256" key="8">
    <source>
        <dbReference type="SAM" id="MobiDB-lite"/>
    </source>
</evidence>
<dbReference type="GO" id="GO:0000027">
    <property type="term" value="P:ribosomal large subunit assembly"/>
    <property type="evidence" value="ECO:0007669"/>
    <property type="project" value="TreeGrafter"/>
</dbReference>
<keyword evidence="5" id="KW-0690">Ribosome biogenesis</keyword>
<feature type="compositionally biased region" description="Basic and acidic residues" evidence="8">
    <location>
        <begin position="93"/>
        <end position="108"/>
    </location>
</feature>
<feature type="domain" description="Ribosome-assembly protein 3 C-terminal" evidence="9">
    <location>
        <begin position="132"/>
        <end position="177"/>
    </location>
</feature>
<keyword evidence="6" id="KW-0539">Nucleus</keyword>
<dbReference type="OMA" id="QPVEDHV"/>
<evidence type="ECO:0000259" key="9">
    <source>
        <dbReference type="Pfam" id="PF14615"/>
    </source>
</evidence>
<name>A0A168T673_ABSGL</name>
<keyword evidence="7" id="KW-0687">Ribonucleoprotein</keyword>
<evidence type="ECO:0000256" key="4">
    <source>
        <dbReference type="ARBA" id="ARBA00015339"/>
    </source>
</evidence>
<evidence type="ECO:0000256" key="6">
    <source>
        <dbReference type="ARBA" id="ARBA00023242"/>
    </source>
</evidence>
<dbReference type="EMBL" id="LT555132">
    <property type="protein sequence ID" value="SAM09542.1"/>
    <property type="molecule type" value="Genomic_DNA"/>
</dbReference>
<proteinExistence type="inferred from homology"/>
<dbReference type="InterPro" id="IPR028217">
    <property type="entry name" value="Rsa3_C"/>
</dbReference>
<dbReference type="PANTHER" id="PTHR28127:SF1">
    <property type="entry name" value="RIBOSOME ASSEMBLY PROTEIN 3"/>
    <property type="match status" value="1"/>
</dbReference>
<sequence>MPPSANKKRQATTTRDYNKKSKIEDPSPEAPQGGGLFDDLDEEMDPTVLDSVMEQLNNSDQSDDDEDSDGGDNNDDDDDDDDIPELDPVSDLLHQDQSDIEDQQKDDSMVTDDDNDTQSGPEQVNKPVAGKFRDHYMGQLTRAFGSDLDTIRQEPGFTPSRLNVLIDSLEAGIDIFSDLEKTIALANEN</sequence>
<evidence type="ECO:0000313" key="11">
    <source>
        <dbReference type="Proteomes" id="UP000078561"/>
    </source>
</evidence>
<evidence type="ECO:0000256" key="2">
    <source>
        <dbReference type="ARBA" id="ARBA00004604"/>
    </source>
</evidence>
<comment type="similarity">
    <text evidence="3">Belongs to the RSA3 family.</text>
</comment>
<feature type="compositionally biased region" description="Basic residues" evidence="8">
    <location>
        <begin position="1"/>
        <end position="10"/>
    </location>
</feature>
<reference evidence="10" key="1">
    <citation type="submission" date="2016-04" db="EMBL/GenBank/DDBJ databases">
        <authorList>
            <person name="Evans L.H."/>
            <person name="Alamgir A."/>
            <person name="Owens N."/>
            <person name="Weber N.D."/>
            <person name="Virtaneva K."/>
            <person name="Barbian K."/>
            <person name="Babar A."/>
            <person name="Rosenke K."/>
        </authorList>
    </citation>
    <scope>NUCLEOTIDE SEQUENCE [LARGE SCALE GENOMIC DNA]</scope>
    <source>
        <strain evidence="10">CBS 101.48</strain>
    </source>
</reference>
<dbReference type="OrthoDB" id="69550at2759"/>
<dbReference type="InParanoid" id="A0A168T673"/>
<feature type="compositionally biased region" description="Acidic residues" evidence="8">
    <location>
        <begin position="61"/>
        <end position="85"/>
    </location>
</feature>
<evidence type="ECO:0000256" key="7">
    <source>
        <dbReference type="ARBA" id="ARBA00023274"/>
    </source>
</evidence>